<dbReference type="AlphaFoldDB" id="A0A246R6M3"/>
<sequence>MLVNFLKKSRAEDLANELSECGFALSRATDQNETSSRASIAIAGVQMNTVGTLDEPCACSPYYGGSKHVLASIRPLRLLQVLNWLTSHREIYEYLRKGDRFISRMPCLLKLSELVGEKLLL</sequence>
<evidence type="ECO:0000313" key="1">
    <source>
        <dbReference type="EMBL" id="OWU96232.1"/>
    </source>
</evidence>
<organism evidence="1 2">
    <name type="scientific">Micromonospora wenchangensis</name>
    <dbReference type="NCBI Taxonomy" id="1185415"/>
    <lineage>
        <taxon>Bacteria</taxon>
        <taxon>Bacillati</taxon>
        <taxon>Actinomycetota</taxon>
        <taxon>Actinomycetes</taxon>
        <taxon>Micromonosporales</taxon>
        <taxon>Micromonosporaceae</taxon>
        <taxon>Micromonospora</taxon>
    </lineage>
</organism>
<dbReference type="EMBL" id="MZMV01000130">
    <property type="protein sequence ID" value="OWU96232.1"/>
    <property type="molecule type" value="Genomic_DNA"/>
</dbReference>
<dbReference type="Proteomes" id="UP000197174">
    <property type="component" value="Unassembled WGS sequence"/>
</dbReference>
<reference evidence="1 2" key="1">
    <citation type="submission" date="2017-03" db="EMBL/GenBank/DDBJ databases">
        <title>Whole genome sequence of Micromonospora wenchangensis, isolated from mangrove soil.</title>
        <authorList>
            <person name="Yang H."/>
        </authorList>
    </citation>
    <scope>NUCLEOTIDE SEQUENCE [LARGE SCALE GENOMIC DNA]</scope>
    <source>
        <strain evidence="1 2">CCTCC AA 2012002</strain>
    </source>
</reference>
<protein>
    <submittedName>
        <fullName evidence="1">Uncharacterized protein</fullName>
    </submittedName>
</protein>
<name>A0A246R6M3_9ACTN</name>
<gene>
    <name evidence="1" type="ORF">B5D80_32575</name>
</gene>
<keyword evidence="2" id="KW-1185">Reference proteome</keyword>
<comment type="caution">
    <text evidence="1">The sequence shown here is derived from an EMBL/GenBank/DDBJ whole genome shotgun (WGS) entry which is preliminary data.</text>
</comment>
<evidence type="ECO:0000313" key="2">
    <source>
        <dbReference type="Proteomes" id="UP000197174"/>
    </source>
</evidence>
<accession>A0A246R6M3</accession>
<proteinExistence type="predicted"/>